<keyword evidence="8" id="KW-1185">Reference proteome</keyword>
<feature type="domain" description="Cytochrome c" evidence="6">
    <location>
        <begin position="100"/>
        <end position="288"/>
    </location>
</feature>
<dbReference type="Gene3D" id="1.10.760.10">
    <property type="entry name" value="Cytochrome c-like domain"/>
    <property type="match status" value="1"/>
</dbReference>
<keyword evidence="3 4" id="KW-0408">Iron</keyword>
<dbReference type="GO" id="GO:0004130">
    <property type="term" value="F:cytochrome-c peroxidase activity"/>
    <property type="evidence" value="ECO:0007669"/>
    <property type="project" value="TreeGrafter"/>
</dbReference>
<feature type="domain" description="Cytochrome c" evidence="6">
    <location>
        <begin position="383"/>
        <end position="515"/>
    </location>
</feature>
<keyword evidence="1 4" id="KW-0349">Heme</keyword>
<dbReference type="InterPro" id="IPR036909">
    <property type="entry name" value="Cyt_c-like_dom_sf"/>
</dbReference>
<sequence>MWRYKRPPTARRLWGLAGLSLIGLAASAPGLTGADDDPHLAPVPPGAAQAVRAARALRPVRDFSAPEPFEAQPAGAATVQRGDRQAFAQPAANLDFETELDFRTGKALFEKLWVSAPSSTLASDGLGPLYNARACESCHIRDGRGHPPAPGEMPAGLVLHLSQPGPAAGPMAAIPGSHPAAPDPVYGRQLQTRALRGLAPEYRLSIADDAIEIPLSGGESVTLHAPRYALNDLAHGPLDPATRISARTAPQMIGLGLIEAIPAAAILAGADPEDADGDGISGRANITWSMDHQRPMLGRFGHKAAQPTLRDQSARAFADDLGLSTPLVPDGWGDCTAAQAACRAAPHGDGDARVFEVDDTGLDLVTHYVRDLSVPARRAPDDPQVLQGKQVFYDTGCAACHRPKFVTRVLPGQPAQSFQLIWPYSDMLLHDMGPGLADGRPEGRATGREWRTAPLWGIGLTETVSGRASYLHDGRARSLLEAILWHGGEAQPHSDRVIVLPPADRAALIRFLESL</sequence>
<keyword evidence="5" id="KW-0732">Signal</keyword>
<dbReference type="InterPro" id="IPR051395">
    <property type="entry name" value="Cytochrome_c_Peroxidase/MauG"/>
</dbReference>
<evidence type="ECO:0000256" key="3">
    <source>
        <dbReference type="ARBA" id="ARBA00023004"/>
    </source>
</evidence>
<dbReference type="InterPro" id="IPR010538">
    <property type="entry name" value="DHOR"/>
</dbReference>
<reference evidence="7 8" key="1">
    <citation type="submission" date="2019-03" db="EMBL/GenBank/DDBJ databases">
        <title>Ruegeria lutea sp. nov., a novel strain, isolated from marine sediment, the Masan Bay, South Korea.</title>
        <authorList>
            <person name="Kim J."/>
            <person name="Kim D.-Y."/>
            <person name="Lee S.-S."/>
        </authorList>
    </citation>
    <scope>NUCLEOTIDE SEQUENCE [LARGE SCALE GENOMIC DNA]</scope>
    <source>
        <strain evidence="7 8">318-1</strain>
    </source>
</reference>
<gene>
    <name evidence="7" type="ORF">E1832_02955</name>
</gene>
<proteinExistence type="predicted"/>
<dbReference type="PROSITE" id="PS51007">
    <property type="entry name" value="CYTC"/>
    <property type="match status" value="2"/>
</dbReference>
<dbReference type="PANTHER" id="PTHR30600:SF4">
    <property type="entry name" value="CYTOCHROME C DOMAIN-CONTAINING PROTEIN"/>
    <property type="match status" value="1"/>
</dbReference>
<protein>
    <submittedName>
        <fullName evidence="7">C-type cytochrome</fullName>
    </submittedName>
</protein>
<dbReference type="PIRSF" id="PIRSF028099">
    <property type="entry name" value="DUF1111"/>
    <property type="match status" value="1"/>
</dbReference>
<evidence type="ECO:0000259" key="6">
    <source>
        <dbReference type="PROSITE" id="PS51007"/>
    </source>
</evidence>
<dbReference type="Pfam" id="PF06537">
    <property type="entry name" value="DHOR"/>
    <property type="match status" value="2"/>
</dbReference>
<feature type="signal peptide" evidence="5">
    <location>
        <begin position="1"/>
        <end position="28"/>
    </location>
</feature>
<name>A0A4R5VGA9_9RHOB</name>
<dbReference type="InterPro" id="IPR009056">
    <property type="entry name" value="Cyt_c-like_dom"/>
</dbReference>
<evidence type="ECO:0000256" key="1">
    <source>
        <dbReference type="ARBA" id="ARBA00022617"/>
    </source>
</evidence>
<dbReference type="GO" id="GO:0020037">
    <property type="term" value="F:heme binding"/>
    <property type="evidence" value="ECO:0007669"/>
    <property type="project" value="InterPro"/>
</dbReference>
<feature type="chain" id="PRO_5021025840" evidence="5">
    <location>
        <begin position="29"/>
        <end position="515"/>
    </location>
</feature>
<evidence type="ECO:0000313" key="8">
    <source>
        <dbReference type="Proteomes" id="UP000295301"/>
    </source>
</evidence>
<dbReference type="SUPFAM" id="SSF46626">
    <property type="entry name" value="Cytochrome c"/>
    <property type="match status" value="1"/>
</dbReference>
<evidence type="ECO:0000256" key="5">
    <source>
        <dbReference type="SAM" id="SignalP"/>
    </source>
</evidence>
<dbReference type="GO" id="GO:0009055">
    <property type="term" value="F:electron transfer activity"/>
    <property type="evidence" value="ECO:0007669"/>
    <property type="project" value="InterPro"/>
</dbReference>
<dbReference type="PANTHER" id="PTHR30600">
    <property type="entry name" value="CYTOCHROME C PEROXIDASE-RELATED"/>
    <property type="match status" value="1"/>
</dbReference>
<evidence type="ECO:0000256" key="4">
    <source>
        <dbReference type="PROSITE-ProRule" id="PRU00433"/>
    </source>
</evidence>
<dbReference type="OrthoDB" id="9805202at2"/>
<comment type="caution">
    <text evidence="7">The sequence shown here is derived from an EMBL/GenBank/DDBJ whole genome shotgun (WGS) entry which is preliminary data.</text>
</comment>
<evidence type="ECO:0000313" key="7">
    <source>
        <dbReference type="EMBL" id="TDK51577.1"/>
    </source>
</evidence>
<dbReference type="GO" id="GO:0046872">
    <property type="term" value="F:metal ion binding"/>
    <property type="evidence" value="ECO:0007669"/>
    <property type="project" value="UniProtKB-KW"/>
</dbReference>
<dbReference type="EMBL" id="SMUV01000045">
    <property type="protein sequence ID" value="TDK51577.1"/>
    <property type="molecule type" value="Genomic_DNA"/>
</dbReference>
<keyword evidence="2 4" id="KW-0479">Metal-binding</keyword>
<organism evidence="7 8">
    <name type="scientific">Antarcticimicrobium luteum</name>
    <dbReference type="NCBI Taxonomy" id="2547397"/>
    <lineage>
        <taxon>Bacteria</taxon>
        <taxon>Pseudomonadati</taxon>
        <taxon>Pseudomonadota</taxon>
        <taxon>Alphaproteobacteria</taxon>
        <taxon>Rhodobacterales</taxon>
        <taxon>Paracoccaceae</taxon>
        <taxon>Antarcticimicrobium</taxon>
    </lineage>
</organism>
<evidence type="ECO:0000256" key="2">
    <source>
        <dbReference type="ARBA" id="ARBA00022723"/>
    </source>
</evidence>
<dbReference type="AlphaFoldDB" id="A0A4R5VGA9"/>
<accession>A0A4R5VGA9</accession>
<dbReference type="Proteomes" id="UP000295301">
    <property type="component" value="Unassembled WGS sequence"/>
</dbReference>